<evidence type="ECO:0000313" key="3">
    <source>
        <dbReference type="EMBL" id="SKC53848.1"/>
    </source>
</evidence>
<dbReference type="PANTHER" id="PTHR43794:SF11">
    <property type="entry name" value="AMIDOHYDROLASE-RELATED DOMAIN-CONTAINING PROTEIN"/>
    <property type="match status" value="1"/>
</dbReference>
<name>A0A1T5JRJ8_9FIRM</name>
<organism evidence="3 4">
    <name type="scientific">Maledivibacter halophilus</name>
    <dbReference type="NCBI Taxonomy" id="36842"/>
    <lineage>
        <taxon>Bacteria</taxon>
        <taxon>Bacillati</taxon>
        <taxon>Bacillota</taxon>
        <taxon>Clostridia</taxon>
        <taxon>Peptostreptococcales</taxon>
        <taxon>Caminicellaceae</taxon>
        <taxon>Maledivibacter</taxon>
    </lineage>
</organism>
<dbReference type="Gene3D" id="2.30.40.10">
    <property type="entry name" value="Urease, subunit C, domain 1"/>
    <property type="match status" value="1"/>
</dbReference>
<dbReference type="InterPro" id="IPR006680">
    <property type="entry name" value="Amidohydro-rel"/>
</dbReference>
<dbReference type="SUPFAM" id="SSF51556">
    <property type="entry name" value="Metallo-dependent hydrolases"/>
    <property type="match status" value="1"/>
</dbReference>
<protein>
    <submittedName>
        <fullName evidence="3">Cytosine/adenosine deaminase</fullName>
    </submittedName>
</protein>
<dbReference type="InterPro" id="IPR011059">
    <property type="entry name" value="Metal-dep_hydrolase_composite"/>
</dbReference>
<evidence type="ECO:0000256" key="1">
    <source>
        <dbReference type="ARBA" id="ARBA00022801"/>
    </source>
</evidence>
<reference evidence="3 4" key="1">
    <citation type="submission" date="2017-02" db="EMBL/GenBank/DDBJ databases">
        <authorList>
            <person name="Peterson S.W."/>
        </authorList>
    </citation>
    <scope>NUCLEOTIDE SEQUENCE [LARGE SCALE GENOMIC DNA]</scope>
    <source>
        <strain evidence="3 4">M1</strain>
    </source>
</reference>
<dbReference type="AlphaFoldDB" id="A0A1T5JRJ8"/>
<dbReference type="RefSeq" id="WP_170917299.1">
    <property type="nucleotide sequence ID" value="NZ_FUZT01000003.1"/>
</dbReference>
<dbReference type="Gene3D" id="3.20.20.140">
    <property type="entry name" value="Metal-dependent hydrolases"/>
    <property type="match status" value="1"/>
</dbReference>
<feature type="domain" description="Amidohydrolase-related" evidence="2">
    <location>
        <begin position="60"/>
        <end position="446"/>
    </location>
</feature>
<keyword evidence="1" id="KW-0378">Hydrolase</keyword>
<gene>
    <name evidence="3" type="ORF">SAMN02194393_01260</name>
</gene>
<sequence length="513" mass="58263">MDILVRSKYLITDPSLKEAGIINNGGIYISEGRIAEVGDFDSLKMKYPNVEIKGNGKQLAIPGIIDGHSHGQGLSYIQRGVLYDFLENSLIDWAFAPDIDPELNTMLNAVRHIKNGCTTIHHNDWGNALDSKAMEKAEKKIRGYKKVGARIAYSPGVRNMNTLAYDDIEFFKTLPSDLQDFARPMVFYDKSAAIEEYMELFERLYHKYNNNNTRIIFGPSWVQGSTDEFLIRVKEKADKLGKLPIHIHTLQTPIQKAFGIRKYRKSLLAHLDDIGLVDENLVLGHAVYLNETDIELLAFHKASTTHHPSCNLAVRNGISPVYYLNKAGVNVSLGIDGKGINDDEDCIMELRMIYYLHRTSGFDLDSTPPLNSFDVLKMGTINAARVCGFDGELGSIKPGMKADIVLIDLNKIMDDPWQSPNLNIADIFIHRCKGSYVNTVIIGGEIIMENRKIVTIDVELLYKEVRKQISKGLSKKQVRYAQRLQEIKPYLQKWYKNWTDLEYKSFYIMNSIK</sequence>
<dbReference type="Proteomes" id="UP000190285">
    <property type="component" value="Unassembled WGS sequence"/>
</dbReference>
<dbReference type="InterPro" id="IPR032466">
    <property type="entry name" value="Metal_Hydrolase"/>
</dbReference>
<evidence type="ECO:0000313" key="4">
    <source>
        <dbReference type="Proteomes" id="UP000190285"/>
    </source>
</evidence>
<dbReference type="Pfam" id="PF01979">
    <property type="entry name" value="Amidohydro_1"/>
    <property type="match status" value="1"/>
</dbReference>
<dbReference type="EMBL" id="FUZT01000003">
    <property type="protein sequence ID" value="SKC53848.1"/>
    <property type="molecule type" value="Genomic_DNA"/>
</dbReference>
<proteinExistence type="predicted"/>
<dbReference type="STRING" id="36842.SAMN02194393_01260"/>
<dbReference type="InterPro" id="IPR050287">
    <property type="entry name" value="MTA/SAH_deaminase"/>
</dbReference>
<dbReference type="SUPFAM" id="SSF51338">
    <property type="entry name" value="Composite domain of metallo-dependent hydrolases"/>
    <property type="match status" value="1"/>
</dbReference>
<evidence type="ECO:0000259" key="2">
    <source>
        <dbReference type="Pfam" id="PF01979"/>
    </source>
</evidence>
<accession>A0A1T5JRJ8</accession>
<keyword evidence="4" id="KW-1185">Reference proteome</keyword>
<dbReference type="PANTHER" id="PTHR43794">
    <property type="entry name" value="AMINOHYDROLASE SSNA-RELATED"/>
    <property type="match status" value="1"/>
</dbReference>
<dbReference type="GO" id="GO:0016810">
    <property type="term" value="F:hydrolase activity, acting on carbon-nitrogen (but not peptide) bonds"/>
    <property type="evidence" value="ECO:0007669"/>
    <property type="project" value="InterPro"/>
</dbReference>